<dbReference type="PROSITE" id="PS50887">
    <property type="entry name" value="GGDEF"/>
    <property type="match status" value="1"/>
</dbReference>
<dbReference type="PANTHER" id="PTHR45138:SF9">
    <property type="entry name" value="DIGUANYLATE CYCLASE DGCM-RELATED"/>
    <property type="match status" value="1"/>
</dbReference>
<protein>
    <submittedName>
        <fullName evidence="3">GGDEF domain-containing protein</fullName>
    </submittedName>
</protein>
<dbReference type="InterPro" id="IPR029787">
    <property type="entry name" value="Nucleotide_cyclase"/>
</dbReference>
<dbReference type="GO" id="GO:0005886">
    <property type="term" value="C:plasma membrane"/>
    <property type="evidence" value="ECO:0007669"/>
    <property type="project" value="TreeGrafter"/>
</dbReference>
<proteinExistence type="predicted"/>
<keyword evidence="4" id="KW-1185">Reference proteome</keyword>
<dbReference type="GO" id="GO:0043709">
    <property type="term" value="P:cell adhesion involved in single-species biofilm formation"/>
    <property type="evidence" value="ECO:0007669"/>
    <property type="project" value="TreeGrafter"/>
</dbReference>
<keyword evidence="1" id="KW-0812">Transmembrane</keyword>
<reference evidence="4" key="1">
    <citation type="submission" date="2017-07" db="EMBL/GenBank/DDBJ databases">
        <title>Comparative genome mining reveals phylogenetic distribution patterns of secondary metabolites in Amycolatopsis.</title>
        <authorList>
            <person name="Adamek M."/>
            <person name="Alanjary M."/>
            <person name="Sales-Ortells H."/>
            <person name="Goodfellow M."/>
            <person name="Bull A.T."/>
            <person name="Kalinowski J."/>
            <person name="Ziemert N."/>
        </authorList>
    </citation>
    <scope>NUCLEOTIDE SEQUENCE [LARGE SCALE GENOMIC DNA]</scope>
    <source>
        <strain evidence="4">H5</strain>
    </source>
</reference>
<feature type="domain" description="GGDEF" evidence="2">
    <location>
        <begin position="294"/>
        <end position="432"/>
    </location>
</feature>
<dbReference type="Proteomes" id="UP000215199">
    <property type="component" value="Unassembled WGS sequence"/>
</dbReference>
<dbReference type="Gene3D" id="3.30.70.270">
    <property type="match status" value="1"/>
</dbReference>
<gene>
    <name evidence="3" type="ORF">CF165_37235</name>
</gene>
<dbReference type="InterPro" id="IPR000160">
    <property type="entry name" value="GGDEF_dom"/>
</dbReference>
<sequence length="434" mass="46280">MGNGSAAGQSRRRLPAPFRLREWTLWRQRRSLIAYCFLVESVAATATVATSITDPPVPRDLVLLGLLVALGIAQAELGRKVERMRRRVHGPPYINMTSVWTFAGVLLLPPALVAVLVAFLYAHLAARSWYRLRQVPPFRTILNATLVVLTCYSAAFVLARTGVGDMGTALTSGVRGATAVALAAVTYFVVAAITIIPALTITTRSVKALFGGLGDNLLEAATLCLGMLTALALATLPALAVAILPPLLVLHRAVLIKQLEIAATTDEKTGLFNTTGWHLLASRELARAQRTTRSTFGVLMIDLDHFKLINDEHGHLAGDEVLRAVAAAIKSAVRDYDSVGRFGGEEFVVLLPDIGPAAVLAVAERIRSAIEVLKVEYSDGHDIRVIGGLSASIGVATYPDGGTAVDRLLQAADRALYRAKDAGRNQVVDGTATA</sequence>
<dbReference type="EMBL" id="NMUL01000044">
    <property type="protein sequence ID" value="OXM61767.1"/>
    <property type="molecule type" value="Genomic_DNA"/>
</dbReference>
<dbReference type="InterPro" id="IPR043128">
    <property type="entry name" value="Rev_trsase/Diguanyl_cyclase"/>
</dbReference>
<dbReference type="AlphaFoldDB" id="A0A229SRU5"/>
<evidence type="ECO:0000259" key="2">
    <source>
        <dbReference type="PROSITE" id="PS50887"/>
    </source>
</evidence>
<evidence type="ECO:0000313" key="4">
    <source>
        <dbReference type="Proteomes" id="UP000215199"/>
    </source>
</evidence>
<evidence type="ECO:0000256" key="1">
    <source>
        <dbReference type="SAM" id="Phobius"/>
    </source>
</evidence>
<dbReference type="PANTHER" id="PTHR45138">
    <property type="entry name" value="REGULATORY COMPONENTS OF SENSORY TRANSDUCTION SYSTEM"/>
    <property type="match status" value="1"/>
</dbReference>
<dbReference type="SUPFAM" id="SSF55073">
    <property type="entry name" value="Nucleotide cyclase"/>
    <property type="match status" value="1"/>
</dbReference>
<organism evidence="3 4">
    <name type="scientific">Amycolatopsis vastitatis</name>
    <dbReference type="NCBI Taxonomy" id="1905142"/>
    <lineage>
        <taxon>Bacteria</taxon>
        <taxon>Bacillati</taxon>
        <taxon>Actinomycetota</taxon>
        <taxon>Actinomycetes</taxon>
        <taxon>Pseudonocardiales</taxon>
        <taxon>Pseudonocardiaceae</taxon>
        <taxon>Amycolatopsis</taxon>
    </lineage>
</organism>
<keyword evidence="1" id="KW-0472">Membrane</keyword>
<dbReference type="SMART" id="SM00267">
    <property type="entry name" value="GGDEF"/>
    <property type="match status" value="1"/>
</dbReference>
<dbReference type="InterPro" id="IPR050469">
    <property type="entry name" value="Diguanylate_Cyclase"/>
</dbReference>
<dbReference type="CDD" id="cd01949">
    <property type="entry name" value="GGDEF"/>
    <property type="match status" value="1"/>
</dbReference>
<feature type="transmembrane region" description="Helical" evidence="1">
    <location>
        <begin position="32"/>
        <end position="49"/>
    </location>
</feature>
<comment type="caution">
    <text evidence="3">The sequence shown here is derived from an EMBL/GenBank/DDBJ whole genome shotgun (WGS) entry which is preliminary data.</text>
</comment>
<dbReference type="RefSeq" id="WP_093952290.1">
    <property type="nucleotide sequence ID" value="NZ_NMUL01000044.1"/>
</dbReference>
<evidence type="ECO:0000313" key="3">
    <source>
        <dbReference type="EMBL" id="OXM61767.1"/>
    </source>
</evidence>
<feature type="transmembrane region" description="Helical" evidence="1">
    <location>
        <begin position="141"/>
        <end position="159"/>
    </location>
</feature>
<name>A0A229SRU5_9PSEU</name>
<dbReference type="OrthoDB" id="23692at2"/>
<dbReference type="GO" id="GO:1902201">
    <property type="term" value="P:negative regulation of bacterial-type flagellum-dependent cell motility"/>
    <property type="evidence" value="ECO:0007669"/>
    <property type="project" value="TreeGrafter"/>
</dbReference>
<dbReference type="NCBIfam" id="TIGR00254">
    <property type="entry name" value="GGDEF"/>
    <property type="match status" value="1"/>
</dbReference>
<accession>A0A229SRU5</accession>
<feature type="transmembrane region" description="Helical" evidence="1">
    <location>
        <begin position="220"/>
        <end position="250"/>
    </location>
</feature>
<keyword evidence="1" id="KW-1133">Transmembrane helix</keyword>
<dbReference type="GO" id="GO:0052621">
    <property type="term" value="F:diguanylate cyclase activity"/>
    <property type="evidence" value="ECO:0007669"/>
    <property type="project" value="TreeGrafter"/>
</dbReference>
<dbReference type="Pfam" id="PF00990">
    <property type="entry name" value="GGDEF"/>
    <property type="match status" value="1"/>
</dbReference>
<feature type="transmembrane region" description="Helical" evidence="1">
    <location>
        <begin position="179"/>
        <end position="200"/>
    </location>
</feature>
<feature type="transmembrane region" description="Helical" evidence="1">
    <location>
        <begin position="99"/>
        <end position="121"/>
    </location>
</feature>
<dbReference type="FunFam" id="3.30.70.270:FF:000001">
    <property type="entry name" value="Diguanylate cyclase domain protein"/>
    <property type="match status" value="1"/>
</dbReference>